<organism evidence="2 3">
    <name type="scientific">Jeotgalibacillus campisalis</name>
    <dbReference type="NCBI Taxonomy" id="220754"/>
    <lineage>
        <taxon>Bacteria</taxon>
        <taxon>Bacillati</taxon>
        <taxon>Bacillota</taxon>
        <taxon>Bacilli</taxon>
        <taxon>Bacillales</taxon>
        <taxon>Caryophanaceae</taxon>
        <taxon>Jeotgalibacillus</taxon>
    </lineage>
</organism>
<dbReference type="OrthoDB" id="1799076at2"/>
<dbReference type="HAMAP" id="MF_01506">
    <property type="entry name" value="Tlp"/>
    <property type="match status" value="1"/>
</dbReference>
<keyword evidence="3" id="KW-1185">Reference proteome</keyword>
<dbReference type="EMBL" id="JXRR01000001">
    <property type="protein sequence ID" value="KIL52960.1"/>
    <property type="molecule type" value="Genomic_DNA"/>
</dbReference>
<dbReference type="AlphaFoldDB" id="A0A0C2RRU2"/>
<dbReference type="PATRIC" id="fig|220754.4.peg.295"/>
<name>A0A0C2RRU2_9BACL</name>
<feature type="region of interest" description="Disordered" evidence="1">
    <location>
        <begin position="32"/>
        <end position="71"/>
    </location>
</feature>
<dbReference type="InterPro" id="IPR017524">
    <property type="entry name" value="SASP_thioredoxin-like"/>
</dbReference>
<evidence type="ECO:0000313" key="2">
    <source>
        <dbReference type="EMBL" id="KIL52960.1"/>
    </source>
</evidence>
<proteinExistence type="inferred from homology"/>
<dbReference type="NCBIfam" id="TIGR03090">
    <property type="entry name" value="SASP_tlp"/>
    <property type="match status" value="1"/>
</dbReference>
<gene>
    <name evidence="2" type="ORF">KR50_02890</name>
</gene>
<protein>
    <recommendedName>
        <fullName evidence="4">Small, acid-soluble spore protein Tlp</fullName>
    </recommendedName>
</protein>
<feature type="compositionally biased region" description="Basic and acidic residues" evidence="1">
    <location>
        <begin position="40"/>
        <end position="71"/>
    </location>
</feature>
<evidence type="ECO:0000256" key="1">
    <source>
        <dbReference type="SAM" id="MobiDB-lite"/>
    </source>
</evidence>
<evidence type="ECO:0000313" key="3">
    <source>
        <dbReference type="Proteomes" id="UP000031972"/>
    </source>
</evidence>
<comment type="caution">
    <text evidence="2">The sequence shown here is derived from an EMBL/GenBank/DDBJ whole genome shotgun (WGS) entry which is preliminary data.</text>
</comment>
<dbReference type="RefSeq" id="WP_041053866.1">
    <property type="nucleotide sequence ID" value="NZ_JXRR01000001.1"/>
</dbReference>
<reference evidence="2 3" key="1">
    <citation type="submission" date="2015-01" db="EMBL/GenBank/DDBJ databases">
        <title>Jeotgalibacillus campisalis genome sequencing.</title>
        <authorList>
            <person name="Goh K.M."/>
            <person name="Chan K.-G."/>
            <person name="Yaakop A.S."/>
            <person name="Ee R."/>
            <person name="Gan H.M."/>
            <person name="Chan C.S."/>
        </authorList>
    </citation>
    <scope>NUCLEOTIDE SEQUENCE [LARGE SCALE GENOMIC DNA]</scope>
    <source>
        <strain evidence="2 3">SF-57</strain>
    </source>
</reference>
<dbReference type="Proteomes" id="UP000031972">
    <property type="component" value="Unassembled WGS sequence"/>
</dbReference>
<dbReference type="Pfam" id="PF19824">
    <property type="entry name" value="Tlp"/>
    <property type="match status" value="1"/>
</dbReference>
<sequence>MKQSTPNPDNRTDNADKLKEMVQNTIGNMEAAEETMAFADGKDKKAIEEKNKRRQDSIDAMRNEIKDESRE</sequence>
<accession>A0A0C2RRU2</accession>
<evidence type="ECO:0008006" key="4">
    <source>
        <dbReference type="Google" id="ProtNLM"/>
    </source>
</evidence>